<dbReference type="EMBL" id="JAEINH010000003">
    <property type="protein sequence ID" value="MBI9114307.1"/>
    <property type="molecule type" value="Genomic_DNA"/>
</dbReference>
<evidence type="ECO:0000313" key="5">
    <source>
        <dbReference type="Proteomes" id="UP000602087"/>
    </source>
</evidence>
<evidence type="ECO:0000256" key="1">
    <source>
        <dbReference type="PIRSR" id="PIRSR613078-1"/>
    </source>
</evidence>
<feature type="active site" description="Proton donor/acceptor" evidence="1">
    <location>
        <position position="121"/>
    </location>
</feature>
<dbReference type="SUPFAM" id="SSF53254">
    <property type="entry name" value="Phosphoglycerate mutase-like"/>
    <property type="match status" value="1"/>
</dbReference>
<gene>
    <name evidence="4" type="ORF">JAV76_04675</name>
</gene>
<dbReference type="InterPro" id="IPR013078">
    <property type="entry name" value="His_Pase_superF_clade-1"/>
</dbReference>
<dbReference type="PANTHER" id="PTHR48100">
    <property type="entry name" value="BROAD-SPECIFICITY PHOSPHATASE YOR283W-RELATED"/>
    <property type="match status" value="1"/>
</dbReference>
<accession>A0A934I9B3</accession>
<dbReference type="CDD" id="cd07067">
    <property type="entry name" value="HP_PGM_like"/>
    <property type="match status" value="1"/>
</dbReference>
<sequence>MPAPDASGDPRHRVPRPPGAPLRFDDQRPLTLVLVRHGVTEHTLTGAYSGGSEPGPPLAGHGRIQAARAADLVHRIGRQLWQDLPHPTAVVASPMVRTQETAAAVGRRLGQPVATDERLAECVFGEWQGLTAAEVEARWPGELRGWHESGTDRPPGGESFVDVGARAWSAVQDLLAGGTGRTVVVVSHAVAIRSIVGTALGTDPGRWQLLRVAPCSVSILNLWPDGAVEVTALGVLQET</sequence>
<name>A0A934I9B3_9MICO</name>
<dbReference type="Gene3D" id="3.40.50.1240">
    <property type="entry name" value="Phosphoglycerate mutase-like"/>
    <property type="match status" value="1"/>
</dbReference>
<reference evidence="4" key="1">
    <citation type="submission" date="2020-12" db="EMBL/GenBank/DDBJ databases">
        <title>Sanguibacter suaedae sp. nov., isolated from Suaeda aralocaspica.</title>
        <authorList>
            <person name="Ma Q."/>
        </authorList>
    </citation>
    <scope>NUCLEOTIDE SEQUENCE</scope>
    <source>
        <strain evidence="4">YZGR15</strain>
    </source>
</reference>
<keyword evidence="5" id="KW-1185">Reference proteome</keyword>
<feature type="active site" description="Tele-phosphohistidine intermediate" evidence="1">
    <location>
        <position position="37"/>
    </location>
</feature>
<organism evidence="4 5">
    <name type="scientific">Sanguibacter suaedae</name>
    <dbReference type="NCBI Taxonomy" id="2795737"/>
    <lineage>
        <taxon>Bacteria</taxon>
        <taxon>Bacillati</taxon>
        <taxon>Actinomycetota</taxon>
        <taxon>Actinomycetes</taxon>
        <taxon>Micrococcales</taxon>
        <taxon>Sanguibacteraceae</taxon>
        <taxon>Sanguibacter</taxon>
    </lineage>
</organism>
<dbReference type="GO" id="GO:0016791">
    <property type="term" value="F:phosphatase activity"/>
    <property type="evidence" value="ECO:0007669"/>
    <property type="project" value="TreeGrafter"/>
</dbReference>
<comment type="caution">
    <text evidence="4">The sequence shown here is derived from an EMBL/GenBank/DDBJ whole genome shotgun (WGS) entry which is preliminary data.</text>
</comment>
<feature type="region of interest" description="Disordered" evidence="3">
    <location>
        <begin position="1"/>
        <end position="27"/>
    </location>
</feature>
<dbReference type="InterPro" id="IPR029033">
    <property type="entry name" value="His_PPase_superfam"/>
</dbReference>
<dbReference type="RefSeq" id="WP_198732869.1">
    <property type="nucleotide sequence ID" value="NZ_JAEINH010000003.1"/>
</dbReference>
<dbReference type="Pfam" id="PF00300">
    <property type="entry name" value="His_Phos_1"/>
    <property type="match status" value="1"/>
</dbReference>
<dbReference type="GO" id="GO:0005737">
    <property type="term" value="C:cytoplasm"/>
    <property type="evidence" value="ECO:0007669"/>
    <property type="project" value="TreeGrafter"/>
</dbReference>
<evidence type="ECO:0000256" key="2">
    <source>
        <dbReference type="PIRSR" id="PIRSR613078-2"/>
    </source>
</evidence>
<proteinExistence type="predicted"/>
<dbReference type="Proteomes" id="UP000602087">
    <property type="component" value="Unassembled WGS sequence"/>
</dbReference>
<evidence type="ECO:0000313" key="4">
    <source>
        <dbReference type="EMBL" id="MBI9114307.1"/>
    </source>
</evidence>
<dbReference type="AlphaFoldDB" id="A0A934I9B3"/>
<dbReference type="PANTHER" id="PTHR48100:SF62">
    <property type="entry name" value="GLUCOSYL-3-PHOSPHOGLYCERATE PHOSPHATASE"/>
    <property type="match status" value="1"/>
</dbReference>
<evidence type="ECO:0000256" key="3">
    <source>
        <dbReference type="SAM" id="MobiDB-lite"/>
    </source>
</evidence>
<dbReference type="InterPro" id="IPR050275">
    <property type="entry name" value="PGM_Phosphatase"/>
</dbReference>
<dbReference type="SMART" id="SM00855">
    <property type="entry name" value="PGAM"/>
    <property type="match status" value="1"/>
</dbReference>
<feature type="binding site" evidence="2">
    <location>
        <position position="97"/>
    </location>
    <ligand>
        <name>substrate</name>
    </ligand>
</feature>
<protein>
    <submittedName>
        <fullName evidence="4">Histidine phosphatase family protein</fullName>
    </submittedName>
</protein>